<evidence type="ECO:0000256" key="1">
    <source>
        <dbReference type="SAM" id="MobiDB-lite"/>
    </source>
</evidence>
<dbReference type="RefSeq" id="WP_184302373.1">
    <property type="nucleotide sequence ID" value="NZ_JACHLP010000007.1"/>
</dbReference>
<comment type="caution">
    <text evidence="2">The sequence shown here is derived from an EMBL/GenBank/DDBJ whole genome shotgun (WGS) entry which is preliminary data.</text>
</comment>
<protein>
    <submittedName>
        <fullName evidence="2">Glucan-binding YG repeat protein</fullName>
    </submittedName>
</protein>
<keyword evidence="3" id="KW-1185">Reference proteome</keyword>
<feature type="compositionally biased region" description="Basic and acidic residues" evidence="1">
    <location>
        <begin position="47"/>
        <end position="56"/>
    </location>
</feature>
<feature type="compositionally biased region" description="Low complexity" evidence="1">
    <location>
        <begin position="57"/>
        <end position="69"/>
    </location>
</feature>
<feature type="region of interest" description="Disordered" evidence="1">
    <location>
        <begin position="23"/>
        <end position="131"/>
    </location>
</feature>
<dbReference type="Proteomes" id="UP000562027">
    <property type="component" value="Unassembled WGS sequence"/>
</dbReference>
<proteinExistence type="predicted"/>
<reference evidence="2 3" key="1">
    <citation type="submission" date="2020-08" db="EMBL/GenBank/DDBJ databases">
        <title>Functional genomics of gut bacteria from endangered species of beetles.</title>
        <authorList>
            <person name="Carlos-Shanley C."/>
        </authorList>
    </citation>
    <scope>NUCLEOTIDE SEQUENCE [LARGE SCALE GENOMIC DNA]</scope>
    <source>
        <strain evidence="2 3">S00239</strain>
    </source>
</reference>
<dbReference type="EMBL" id="JACHLP010000007">
    <property type="protein sequence ID" value="MBB4845024.1"/>
    <property type="molecule type" value="Genomic_DNA"/>
</dbReference>
<gene>
    <name evidence="2" type="ORF">HNP55_003570</name>
</gene>
<dbReference type="AlphaFoldDB" id="A0A840L8W4"/>
<accession>A0A840L8W4</accession>
<name>A0A840L8W4_9BURK</name>
<evidence type="ECO:0000313" key="3">
    <source>
        <dbReference type="Proteomes" id="UP000562027"/>
    </source>
</evidence>
<evidence type="ECO:0000313" key="2">
    <source>
        <dbReference type="EMBL" id="MBB4845024.1"/>
    </source>
</evidence>
<organism evidence="2 3">
    <name type="scientific">Roseateles oligotrophus</name>
    <dbReference type="NCBI Taxonomy" id="1769250"/>
    <lineage>
        <taxon>Bacteria</taxon>
        <taxon>Pseudomonadati</taxon>
        <taxon>Pseudomonadota</taxon>
        <taxon>Betaproteobacteria</taxon>
        <taxon>Burkholderiales</taxon>
        <taxon>Sphaerotilaceae</taxon>
        <taxon>Roseateles</taxon>
    </lineage>
</organism>
<feature type="compositionally biased region" description="Polar residues" evidence="1">
    <location>
        <begin position="79"/>
        <end position="118"/>
    </location>
</feature>
<sequence>MTLLIALVATAVVVNGARVVIQPGQPLPDLSEHDAQALKASGAAADPTRDDLDKQAAADAAQRHAAAFQAERERVQAELASTATEPAQEQVQEPQTPAQEQVQEPQTPAQEQVQEPQTPSTPPADKPTKKR</sequence>